<dbReference type="AlphaFoldDB" id="E1YMT7"/>
<dbReference type="EMBL" id="FR695880">
    <property type="protein sequence ID" value="CBX31881.1"/>
    <property type="molecule type" value="Genomic_DNA"/>
</dbReference>
<sequence>MGTSGRNLKSLPINLPHTHLKGSDRYSFNKLANNKRRSLNNLPVMIYHGVNTEHAVLMRINSVQRSVGTNLGNGKLLKGC</sequence>
<evidence type="ECO:0000313" key="1">
    <source>
        <dbReference type="EMBL" id="CBX31881.1"/>
    </source>
</evidence>
<protein>
    <submittedName>
        <fullName evidence="1">Uncharacterized protein</fullName>
    </submittedName>
</protein>
<name>E1YMT7_9BACT</name>
<gene>
    <name evidence="1" type="ORF">N47_O13000</name>
</gene>
<reference evidence="1" key="1">
    <citation type="journal article" date="2011" name="Environ. Microbiol.">
        <title>Genomic insights into the metabolic potential of the polycyclic aromatic hydrocarbon degrading sulfate-reducing Deltaproteobacterium N47.</title>
        <authorList>
            <person name="Bergmann F."/>
            <person name="Selesi D."/>
            <person name="Weinmaier T."/>
            <person name="Tischler P."/>
            <person name="Rattei T."/>
            <person name="Meckenstock R.U."/>
        </authorList>
    </citation>
    <scope>NUCLEOTIDE SEQUENCE</scope>
</reference>
<accession>E1YMT7</accession>
<proteinExistence type="predicted"/>
<organism evidence="1">
    <name type="scientific">uncultured Desulfobacterium sp</name>
    <dbReference type="NCBI Taxonomy" id="201089"/>
    <lineage>
        <taxon>Bacteria</taxon>
        <taxon>Pseudomonadati</taxon>
        <taxon>Thermodesulfobacteriota</taxon>
        <taxon>Desulfobacteria</taxon>
        <taxon>Desulfobacterales</taxon>
        <taxon>Desulfobacteriaceae</taxon>
        <taxon>Desulfobacterium</taxon>
        <taxon>environmental samples</taxon>
    </lineage>
</organism>